<name>A0ABC8SMF1_9AQUA</name>
<reference evidence="1 2" key="1">
    <citation type="submission" date="2024-02" db="EMBL/GenBank/DDBJ databases">
        <authorList>
            <person name="Vignale AGUSTIN F."/>
            <person name="Sosa J E."/>
            <person name="Modenutti C."/>
        </authorList>
    </citation>
    <scope>NUCLEOTIDE SEQUENCE [LARGE SCALE GENOMIC DNA]</scope>
</reference>
<protein>
    <submittedName>
        <fullName evidence="1">Uncharacterized protein</fullName>
    </submittedName>
</protein>
<evidence type="ECO:0000313" key="2">
    <source>
        <dbReference type="Proteomes" id="UP001642360"/>
    </source>
</evidence>
<organism evidence="1 2">
    <name type="scientific">Ilex paraguariensis</name>
    <name type="common">yerba mate</name>
    <dbReference type="NCBI Taxonomy" id="185542"/>
    <lineage>
        <taxon>Eukaryota</taxon>
        <taxon>Viridiplantae</taxon>
        <taxon>Streptophyta</taxon>
        <taxon>Embryophyta</taxon>
        <taxon>Tracheophyta</taxon>
        <taxon>Spermatophyta</taxon>
        <taxon>Magnoliopsida</taxon>
        <taxon>eudicotyledons</taxon>
        <taxon>Gunneridae</taxon>
        <taxon>Pentapetalae</taxon>
        <taxon>asterids</taxon>
        <taxon>campanulids</taxon>
        <taxon>Aquifoliales</taxon>
        <taxon>Aquifoliaceae</taxon>
        <taxon>Ilex</taxon>
    </lineage>
</organism>
<dbReference type="EMBL" id="CAUOFW020003167">
    <property type="protein sequence ID" value="CAK9158373.1"/>
    <property type="molecule type" value="Genomic_DNA"/>
</dbReference>
<comment type="caution">
    <text evidence="1">The sequence shown here is derived from an EMBL/GenBank/DDBJ whole genome shotgun (WGS) entry which is preliminary data.</text>
</comment>
<sequence length="113" mass="12910">MTNLREGRHRVGVIVTQRIHKENRFADAAGLFWRMSSFDGFVNSDAKFLVMSGGLGGRFKEFFVDVVGIQGKSGGFGGIWFKRWVESIINAQIYRKKKPKQRVKVVRSESFSH</sequence>
<dbReference type="Proteomes" id="UP001642360">
    <property type="component" value="Unassembled WGS sequence"/>
</dbReference>
<accession>A0ABC8SMF1</accession>
<evidence type="ECO:0000313" key="1">
    <source>
        <dbReference type="EMBL" id="CAK9158373.1"/>
    </source>
</evidence>
<keyword evidence="2" id="KW-1185">Reference proteome</keyword>
<proteinExistence type="predicted"/>
<gene>
    <name evidence="1" type="ORF">ILEXP_LOCUS26999</name>
</gene>
<dbReference type="AlphaFoldDB" id="A0ABC8SMF1"/>